<feature type="domain" description="HTH cro/C1-type" evidence="3">
    <location>
        <begin position="7"/>
        <end position="68"/>
    </location>
</feature>
<reference evidence="5" key="1">
    <citation type="submission" date="2016-10" db="EMBL/GenBank/DDBJ databases">
        <authorList>
            <person name="de Groot N.N."/>
        </authorList>
    </citation>
    <scope>NUCLEOTIDE SEQUENCE [LARGE SCALE GENOMIC DNA]</scope>
    <source>
        <strain evidence="5">10nlg</strain>
    </source>
</reference>
<name>A0A1H9QA22_9BACI</name>
<proteinExistence type="predicted"/>
<dbReference type="Pfam" id="PF13413">
    <property type="entry name" value="HTH_25"/>
    <property type="match status" value="1"/>
</dbReference>
<dbReference type="SUPFAM" id="SSF47413">
    <property type="entry name" value="lambda repressor-like DNA-binding domains"/>
    <property type="match status" value="1"/>
</dbReference>
<feature type="region of interest" description="Disordered" evidence="1">
    <location>
        <begin position="72"/>
        <end position="105"/>
    </location>
</feature>
<dbReference type="SMART" id="SM00530">
    <property type="entry name" value="HTH_XRE"/>
    <property type="match status" value="1"/>
</dbReference>
<feature type="transmembrane region" description="Helical" evidence="2">
    <location>
        <begin position="107"/>
        <end position="129"/>
    </location>
</feature>
<dbReference type="InterPro" id="IPR010982">
    <property type="entry name" value="Lambda_DNA-bd_dom_sf"/>
</dbReference>
<evidence type="ECO:0000256" key="1">
    <source>
        <dbReference type="SAM" id="MobiDB-lite"/>
    </source>
</evidence>
<gene>
    <name evidence="4" type="ORF">SAMN05444126_102191</name>
</gene>
<dbReference type="InterPro" id="IPR001387">
    <property type="entry name" value="Cro/C1-type_HTH"/>
</dbReference>
<protein>
    <submittedName>
        <fullName evidence="4">Protein RodZ, contains Xre-like HTH and DUF4115 domains</fullName>
    </submittedName>
</protein>
<comment type="caution">
    <text evidence="4">The sequence shown here is derived from an EMBL/GenBank/DDBJ whole genome shotgun (WGS) entry which is preliminary data.</text>
</comment>
<evidence type="ECO:0000259" key="3">
    <source>
        <dbReference type="SMART" id="SM00530"/>
    </source>
</evidence>
<keyword evidence="5" id="KW-1185">Reference proteome</keyword>
<feature type="compositionally biased region" description="Acidic residues" evidence="1">
    <location>
        <begin position="197"/>
        <end position="212"/>
    </location>
</feature>
<dbReference type="EMBL" id="FOGV01000002">
    <property type="protein sequence ID" value="SER57396.1"/>
    <property type="molecule type" value="Genomic_DNA"/>
</dbReference>
<dbReference type="Gene3D" id="1.10.260.40">
    <property type="entry name" value="lambda repressor-like DNA-binding domains"/>
    <property type="match status" value="1"/>
</dbReference>
<dbReference type="InterPro" id="IPR025194">
    <property type="entry name" value="RodZ-like_C"/>
</dbReference>
<feature type="region of interest" description="Disordered" evidence="1">
    <location>
        <begin position="136"/>
        <end position="217"/>
    </location>
</feature>
<keyword evidence="2" id="KW-0472">Membrane</keyword>
<dbReference type="GO" id="GO:0003677">
    <property type="term" value="F:DNA binding"/>
    <property type="evidence" value="ECO:0007669"/>
    <property type="project" value="InterPro"/>
</dbReference>
<feature type="compositionally biased region" description="Basic and acidic residues" evidence="1">
    <location>
        <begin position="72"/>
        <end position="96"/>
    </location>
</feature>
<dbReference type="InterPro" id="IPR050400">
    <property type="entry name" value="Bact_Cytoskel_RodZ"/>
</dbReference>
<evidence type="ECO:0000313" key="4">
    <source>
        <dbReference type="EMBL" id="SER57396.1"/>
    </source>
</evidence>
<evidence type="ECO:0000256" key="2">
    <source>
        <dbReference type="SAM" id="Phobius"/>
    </source>
</evidence>
<feature type="compositionally biased region" description="Low complexity" evidence="1">
    <location>
        <begin position="170"/>
        <end position="179"/>
    </location>
</feature>
<accession>A0A1H9QA22</accession>
<sequence>MSELGVRLKTAREEAGFSLDELQQRTKIQKRYLQAIEEGDFSKMPGEFYARAFVKRYCEAVGLQPDLIFEEHENELPKPKAEKQDLPPRTEKDKTASRPGKRKSKMASLVPSIVVLLFLIGIIAGVWFVQQGGTGDNDAVSRDEQQNSPSVEITDDLNNENEDGEDNNAEENNNNNENNENNEDNENGENNANNDNNENESEEQDLAAEDVDGSTTTYSLSQADDFTIDLEFTADSWINISNADDEDLHESTHSDGDEISFDFSGESEIIFNIGNTYGTEIYVNDELLEYERDDTDHQYIVIQYEESS</sequence>
<feature type="compositionally biased region" description="Acidic residues" evidence="1">
    <location>
        <begin position="153"/>
        <end position="169"/>
    </location>
</feature>
<dbReference type="Pfam" id="PF13464">
    <property type="entry name" value="RodZ_C"/>
    <property type="match status" value="1"/>
</dbReference>
<dbReference type="STRING" id="1464123.SAMN05444126_102191"/>
<dbReference type="CDD" id="cd00093">
    <property type="entry name" value="HTH_XRE"/>
    <property type="match status" value="1"/>
</dbReference>
<dbReference type="Proteomes" id="UP000199318">
    <property type="component" value="Unassembled WGS sequence"/>
</dbReference>
<dbReference type="AlphaFoldDB" id="A0A1H9QA22"/>
<dbReference type="PANTHER" id="PTHR34475:SF1">
    <property type="entry name" value="CYTOSKELETON PROTEIN RODZ"/>
    <property type="match status" value="1"/>
</dbReference>
<keyword evidence="2" id="KW-1133">Transmembrane helix</keyword>
<evidence type="ECO:0000313" key="5">
    <source>
        <dbReference type="Proteomes" id="UP000199318"/>
    </source>
</evidence>
<dbReference type="PANTHER" id="PTHR34475">
    <property type="match status" value="1"/>
</dbReference>
<keyword evidence="2" id="KW-0812">Transmembrane</keyword>
<dbReference type="RefSeq" id="WP_177169605.1">
    <property type="nucleotide sequence ID" value="NZ_FOGV01000002.1"/>
</dbReference>
<organism evidence="4 5">
    <name type="scientific">Salisediminibacterium halotolerans</name>
    <dbReference type="NCBI Taxonomy" id="517425"/>
    <lineage>
        <taxon>Bacteria</taxon>
        <taxon>Bacillati</taxon>
        <taxon>Bacillota</taxon>
        <taxon>Bacilli</taxon>
        <taxon>Bacillales</taxon>
        <taxon>Bacillaceae</taxon>
        <taxon>Salisediminibacterium</taxon>
    </lineage>
</organism>